<dbReference type="PANTHER" id="PTHR30136:SF35">
    <property type="entry name" value="HTH-TYPE TRANSCRIPTIONAL REGULATOR RV1719"/>
    <property type="match status" value="1"/>
</dbReference>
<gene>
    <name evidence="4" type="ORF">MCNS_57380</name>
</gene>
<dbReference type="InterPro" id="IPR036390">
    <property type="entry name" value="WH_DNA-bd_sf"/>
</dbReference>
<evidence type="ECO:0000313" key="5">
    <source>
        <dbReference type="Proteomes" id="UP000467385"/>
    </source>
</evidence>
<name>A0A7I7YLF5_9MYCO</name>
<feature type="domain" description="HTH marR-type" evidence="3">
    <location>
        <begin position="2"/>
        <end position="47"/>
    </location>
</feature>
<dbReference type="GO" id="GO:0003677">
    <property type="term" value="F:DNA binding"/>
    <property type="evidence" value="ECO:0007669"/>
    <property type="project" value="TreeGrafter"/>
</dbReference>
<accession>A0A7I7YLF5</accession>
<evidence type="ECO:0000256" key="1">
    <source>
        <dbReference type="ARBA" id="ARBA00023015"/>
    </source>
</evidence>
<organism evidence="4 5">
    <name type="scientific">Mycobacterium conspicuum</name>
    <dbReference type="NCBI Taxonomy" id="44010"/>
    <lineage>
        <taxon>Bacteria</taxon>
        <taxon>Bacillati</taxon>
        <taxon>Actinomycetota</taxon>
        <taxon>Actinomycetes</taxon>
        <taxon>Mycobacteriales</taxon>
        <taxon>Mycobacteriaceae</taxon>
        <taxon>Mycobacterium</taxon>
    </lineage>
</organism>
<dbReference type="GO" id="GO:0003700">
    <property type="term" value="F:DNA-binding transcription factor activity"/>
    <property type="evidence" value="ECO:0007669"/>
    <property type="project" value="InterPro"/>
</dbReference>
<dbReference type="EMBL" id="AP022613">
    <property type="protein sequence ID" value="BBZ42675.1"/>
    <property type="molecule type" value="Genomic_DNA"/>
</dbReference>
<keyword evidence="2" id="KW-0804">Transcription</keyword>
<dbReference type="InterPro" id="IPR000835">
    <property type="entry name" value="HTH_MarR-typ"/>
</dbReference>
<dbReference type="PANTHER" id="PTHR30136">
    <property type="entry name" value="HELIX-TURN-HELIX TRANSCRIPTIONAL REGULATOR, ICLR FAMILY"/>
    <property type="match status" value="1"/>
</dbReference>
<dbReference type="Pfam" id="PF12802">
    <property type="entry name" value="MarR_2"/>
    <property type="match status" value="1"/>
</dbReference>
<dbReference type="GO" id="GO:0045892">
    <property type="term" value="P:negative regulation of DNA-templated transcription"/>
    <property type="evidence" value="ECO:0007669"/>
    <property type="project" value="TreeGrafter"/>
</dbReference>
<keyword evidence="5" id="KW-1185">Reference proteome</keyword>
<reference evidence="4 5" key="1">
    <citation type="journal article" date="2019" name="Emerg. Microbes Infect.">
        <title>Comprehensive subspecies identification of 175 nontuberculous mycobacteria species based on 7547 genomic profiles.</title>
        <authorList>
            <person name="Matsumoto Y."/>
            <person name="Kinjo T."/>
            <person name="Motooka D."/>
            <person name="Nabeya D."/>
            <person name="Jung N."/>
            <person name="Uechi K."/>
            <person name="Horii T."/>
            <person name="Iida T."/>
            <person name="Fujita J."/>
            <person name="Nakamura S."/>
        </authorList>
    </citation>
    <scope>NUCLEOTIDE SEQUENCE [LARGE SCALE GENOMIC DNA]</scope>
    <source>
        <strain evidence="4 5">JCM 14738</strain>
    </source>
</reference>
<sequence length="271" mass="29610">MLGALADSPGGRTSAELAKACGISTSTCALLLAELERGAWVARREDRRYALGSGLFRLVHGLRRQFPLLDRGRDALTYLHETLGAGCSMSKIGDRHLITVDSVGHGTDGEHAVGQRFPIDPPFGLVAMAWRDDDFVRTWLQGVRPRLSRAEIAQQQRVLADIRARGYGAWRFDDTHQSLHHRLTSVLASLQPTAEVSRQLTTLMTMVTLESVTDALETELASTEFVVLPIFGQDGRPEFQIEIHLGRSAGLTLGGLDDALRHAQGLLAALP</sequence>
<dbReference type="InterPro" id="IPR036388">
    <property type="entry name" value="WH-like_DNA-bd_sf"/>
</dbReference>
<dbReference type="AlphaFoldDB" id="A0A7I7YLF5"/>
<keyword evidence="1" id="KW-0805">Transcription regulation</keyword>
<protein>
    <recommendedName>
        <fullName evidence="3">HTH marR-type domain-containing protein</fullName>
    </recommendedName>
</protein>
<proteinExistence type="predicted"/>
<dbReference type="Gene3D" id="1.10.10.10">
    <property type="entry name" value="Winged helix-like DNA-binding domain superfamily/Winged helix DNA-binding domain"/>
    <property type="match status" value="1"/>
</dbReference>
<dbReference type="InterPro" id="IPR050707">
    <property type="entry name" value="HTH_MetabolicPath_Reg"/>
</dbReference>
<dbReference type="SUPFAM" id="SSF55781">
    <property type="entry name" value="GAF domain-like"/>
    <property type="match status" value="1"/>
</dbReference>
<evidence type="ECO:0000256" key="2">
    <source>
        <dbReference type="ARBA" id="ARBA00023163"/>
    </source>
</evidence>
<dbReference type="Gene3D" id="3.30.450.40">
    <property type="match status" value="1"/>
</dbReference>
<evidence type="ECO:0000259" key="3">
    <source>
        <dbReference type="Pfam" id="PF12802"/>
    </source>
</evidence>
<dbReference type="Proteomes" id="UP000467385">
    <property type="component" value="Chromosome"/>
</dbReference>
<dbReference type="SUPFAM" id="SSF46785">
    <property type="entry name" value="Winged helix' DNA-binding domain"/>
    <property type="match status" value="1"/>
</dbReference>
<dbReference type="InterPro" id="IPR029016">
    <property type="entry name" value="GAF-like_dom_sf"/>
</dbReference>
<evidence type="ECO:0000313" key="4">
    <source>
        <dbReference type="EMBL" id="BBZ42675.1"/>
    </source>
</evidence>